<dbReference type="Pfam" id="PF24716">
    <property type="entry name" value="WapI"/>
    <property type="match status" value="1"/>
</dbReference>
<dbReference type="RefSeq" id="WP_029197573.1">
    <property type="nucleotide sequence ID" value="NZ_JAMDMW010000126.1"/>
</dbReference>
<comment type="caution">
    <text evidence="1">The sequence shown here is derived from an EMBL/GenBank/DDBJ whole genome shotgun (WGS) entry which is preliminary data.</text>
</comment>
<proteinExistence type="predicted"/>
<dbReference type="Proteomes" id="UP001527099">
    <property type="component" value="Unassembled WGS sequence"/>
</dbReference>
<evidence type="ECO:0000313" key="1">
    <source>
        <dbReference type="EMBL" id="MCY9698121.1"/>
    </source>
</evidence>
<keyword evidence="2" id="KW-1185">Reference proteome</keyword>
<reference evidence="1 2" key="1">
    <citation type="submission" date="2022-05" db="EMBL/GenBank/DDBJ databases">
        <title>Genome Sequencing of Bee-Associated Microbes.</title>
        <authorList>
            <person name="Dunlap C."/>
        </authorList>
    </citation>
    <scope>NUCLEOTIDE SEQUENCE [LARGE SCALE GENOMIC DNA]</scope>
    <source>
        <strain evidence="1 2">NRRL B-14421</strain>
    </source>
</reference>
<accession>A0ABT4GPY0</accession>
<organism evidence="1 2">
    <name type="scientific">Paenibacillus alginolyticus</name>
    <dbReference type="NCBI Taxonomy" id="59839"/>
    <lineage>
        <taxon>Bacteria</taxon>
        <taxon>Bacillati</taxon>
        <taxon>Bacillota</taxon>
        <taxon>Bacilli</taxon>
        <taxon>Bacillales</taxon>
        <taxon>Paenibacillaceae</taxon>
        <taxon>Paenibacillus</taxon>
    </lineage>
</organism>
<sequence length="149" mass="17247">MYVFFLRGNQGCFVRITFDEVFGFPKLTSPFGGYDVRGTVEIKSGNYCVKGELWFSTGEIYEFYNQLSRCFTELKGISSFCTTEANLKLEVAFGHRGQVVIEGYFKEFAHRDNELKFEIESNQSFFVETLDGLREIISHYGDLKGKRFE</sequence>
<dbReference type="InterPro" id="IPR056510">
    <property type="entry name" value="WapI"/>
</dbReference>
<protein>
    <submittedName>
        <fullName evidence="1">Uncharacterized protein</fullName>
    </submittedName>
</protein>
<evidence type="ECO:0000313" key="2">
    <source>
        <dbReference type="Proteomes" id="UP001527099"/>
    </source>
</evidence>
<dbReference type="EMBL" id="JAMDMX010000198">
    <property type="protein sequence ID" value="MCY9698121.1"/>
    <property type="molecule type" value="Genomic_DNA"/>
</dbReference>
<gene>
    <name evidence="1" type="ORF">M5X19_35565</name>
</gene>
<name>A0ABT4GPY0_9BACL</name>